<evidence type="ECO:0000313" key="1">
    <source>
        <dbReference type="EMBL" id="MPN08821.1"/>
    </source>
</evidence>
<accession>A0A645F3I9</accession>
<dbReference type="AlphaFoldDB" id="A0A645F3I9"/>
<comment type="caution">
    <text evidence="1">The sequence shown here is derived from an EMBL/GenBank/DDBJ whole genome shotgun (WGS) entry which is preliminary data.</text>
</comment>
<reference evidence="1" key="1">
    <citation type="submission" date="2019-08" db="EMBL/GenBank/DDBJ databases">
        <authorList>
            <person name="Kucharzyk K."/>
            <person name="Murdoch R.W."/>
            <person name="Higgins S."/>
            <person name="Loffler F."/>
        </authorList>
    </citation>
    <scope>NUCLEOTIDE SEQUENCE</scope>
</reference>
<organism evidence="1">
    <name type="scientific">bioreactor metagenome</name>
    <dbReference type="NCBI Taxonomy" id="1076179"/>
    <lineage>
        <taxon>unclassified sequences</taxon>
        <taxon>metagenomes</taxon>
        <taxon>ecological metagenomes</taxon>
    </lineage>
</organism>
<gene>
    <name evidence="1" type="ORF">SDC9_156106</name>
</gene>
<evidence type="ECO:0008006" key="2">
    <source>
        <dbReference type="Google" id="ProtNLM"/>
    </source>
</evidence>
<dbReference type="EMBL" id="VSSQ01054906">
    <property type="protein sequence ID" value="MPN08821.1"/>
    <property type="molecule type" value="Genomic_DNA"/>
</dbReference>
<sequence>MNIDQLRTKIEEICTELNTSELEPKTRIKLENELEQACISYYKLRKVSA</sequence>
<name>A0A645F3I9_9ZZZZ</name>
<proteinExistence type="predicted"/>
<protein>
    <recommendedName>
        <fullName evidence="2">Spo0E like sporulation regulatory protein</fullName>
    </recommendedName>
</protein>